<protein>
    <submittedName>
        <fullName evidence="1">Uncharacterized protein</fullName>
    </submittedName>
</protein>
<gene>
    <name evidence="1" type="ordered locus">Paes_1434</name>
</gene>
<dbReference type="HOGENOM" id="CLU_1330963_0_0_10"/>
<organism evidence="1 2">
    <name type="scientific">Prosthecochloris aestuarii (strain DSM 271 / SK 413)</name>
    <dbReference type="NCBI Taxonomy" id="290512"/>
    <lineage>
        <taxon>Bacteria</taxon>
        <taxon>Pseudomonadati</taxon>
        <taxon>Chlorobiota</taxon>
        <taxon>Chlorobiia</taxon>
        <taxon>Chlorobiales</taxon>
        <taxon>Chlorobiaceae</taxon>
        <taxon>Prosthecochloris</taxon>
    </lineage>
</organism>
<sequence length="206" mass="22541">MANGCKQKKLPRLIGSFSCCGERGIDSLRSPPSGADSLCSLSRLTSVEPSCRVRTPLRLMANGCKQKKLPGLFGSFFCCGERGIDSLRSPPSGADSLCSLSRLTSVEPSCRVRTPLRLMAKGYKQKKLPWLFGSFFCCGERGIDSLRSPPSGADSLCSLSRLTSVEPSCRVRTPLRLMAKGYKQKKLPGLVGSFFLLRRERDSNPR</sequence>
<dbReference type="EMBL" id="CP001108">
    <property type="protein sequence ID" value="ACF46454.1"/>
    <property type="molecule type" value="Genomic_DNA"/>
</dbReference>
<proteinExistence type="predicted"/>
<evidence type="ECO:0000313" key="2">
    <source>
        <dbReference type="Proteomes" id="UP000002725"/>
    </source>
</evidence>
<keyword evidence="2" id="KW-1185">Reference proteome</keyword>
<name>B4S8R7_PROA2</name>
<reference evidence="1" key="1">
    <citation type="submission" date="2008-06" db="EMBL/GenBank/DDBJ databases">
        <title>Complete sequence of chromosome of Prosthecochloris aestuarii DSM 271.</title>
        <authorList>
            <consortium name="US DOE Joint Genome Institute"/>
            <person name="Lucas S."/>
            <person name="Copeland A."/>
            <person name="Lapidus A."/>
            <person name="Glavina del Rio T."/>
            <person name="Dalin E."/>
            <person name="Tice H."/>
            <person name="Bruce D."/>
            <person name="Goodwin L."/>
            <person name="Pitluck S."/>
            <person name="Schmutz J."/>
            <person name="Larimer F."/>
            <person name="Land M."/>
            <person name="Hauser L."/>
            <person name="Kyrpides N."/>
            <person name="Anderson I."/>
            <person name="Liu Z."/>
            <person name="Li T."/>
            <person name="Zhao F."/>
            <person name="Overmann J."/>
            <person name="Bryant D.A."/>
            <person name="Richardson P."/>
        </authorList>
    </citation>
    <scope>NUCLEOTIDE SEQUENCE [LARGE SCALE GENOMIC DNA]</scope>
    <source>
        <strain evidence="1">DSM 271</strain>
    </source>
</reference>
<dbReference type="AlphaFoldDB" id="B4S8R7"/>
<dbReference type="Proteomes" id="UP000002725">
    <property type="component" value="Chromosome"/>
</dbReference>
<accession>B4S8R7</accession>
<dbReference type="KEGG" id="paa:Paes_1434"/>
<evidence type="ECO:0000313" key="1">
    <source>
        <dbReference type="EMBL" id="ACF46454.1"/>
    </source>
</evidence>